<sequence length="98" mass="10554">MLDDDISRGKAPNYHRTTPKEIIPKMDAVFDPTIVESTIIPKRLLVLGCDDASDLEDASHGGRPLGEEGEIAIAVDASWTEPVLAVDKGELPTRDEAG</sequence>
<evidence type="ECO:0000313" key="1">
    <source>
        <dbReference type="EMBL" id="KTB31301.1"/>
    </source>
</evidence>
<name>A0A0W0F4Q3_MONRR</name>
<dbReference type="Proteomes" id="UP000054988">
    <property type="component" value="Unassembled WGS sequence"/>
</dbReference>
<accession>A0A0W0F4Q3</accession>
<comment type="caution">
    <text evidence="1">The sequence shown here is derived from an EMBL/GenBank/DDBJ whole genome shotgun (WGS) entry which is preliminary data.</text>
</comment>
<proteinExistence type="predicted"/>
<reference evidence="1 2" key="1">
    <citation type="submission" date="2015-12" db="EMBL/GenBank/DDBJ databases">
        <title>Draft genome sequence of Moniliophthora roreri, the causal agent of frosty pod rot of cacao.</title>
        <authorList>
            <person name="Aime M.C."/>
            <person name="Diaz-Valderrama J.R."/>
            <person name="Kijpornyongpan T."/>
            <person name="Phillips-Mora W."/>
        </authorList>
    </citation>
    <scope>NUCLEOTIDE SEQUENCE [LARGE SCALE GENOMIC DNA]</scope>
    <source>
        <strain evidence="1 2">MCA 2952</strain>
    </source>
</reference>
<dbReference type="AlphaFoldDB" id="A0A0W0F4Q3"/>
<gene>
    <name evidence="1" type="ORF">WG66_16143</name>
</gene>
<organism evidence="1 2">
    <name type="scientific">Moniliophthora roreri</name>
    <name type="common">Frosty pod rot fungus</name>
    <name type="synonym">Monilia roreri</name>
    <dbReference type="NCBI Taxonomy" id="221103"/>
    <lineage>
        <taxon>Eukaryota</taxon>
        <taxon>Fungi</taxon>
        <taxon>Dikarya</taxon>
        <taxon>Basidiomycota</taxon>
        <taxon>Agaricomycotina</taxon>
        <taxon>Agaricomycetes</taxon>
        <taxon>Agaricomycetidae</taxon>
        <taxon>Agaricales</taxon>
        <taxon>Marasmiineae</taxon>
        <taxon>Marasmiaceae</taxon>
        <taxon>Moniliophthora</taxon>
    </lineage>
</organism>
<protein>
    <submittedName>
        <fullName evidence="1">Uncharacterized protein</fullName>
    </submittedName>
</protein>
<dbReference type="EMBL" id="LATX01002339">
    <property type="protein sequence ID" value="KTB31301.1"/>
    <property type="molecule type" value="Genomic_DNA"/>
</dbReference>
<evidence type="ECO:0000313" key="2">
    <source>
        <dbReference type="Proteomes" id="UP000054988"/>
    </source>
</evidence>